<evidence type="ECO:0000256" key="4">
    <source>
        <dbReference type="ARBA" id="ARBA00022737"/>
    </source>
</evidence>
<dbReference type="Proteomes" id="UP000835052">
    <property type="component" value="Unassembled WGS sequence"/>
</dbReference>
<dbReference type="AlphaFoldDB" id="A0A8S1HAW5"/>
<feature type="compositionally biased region" description="Basic and acidic residues" evidence="7">
    <location>
        <begin position="1"/>
        <end position="28"/>
    </location>
</feature>
<dbReference type="GO" id="GO:0030992">
    <property type="term" value="C:intraciliary transport particle B"/>
    <property type="evidence" value="ECO:0007669"/>
    <property type="project" value="TreeGrafter"/>
</dbReference>
<comment type="caution">
    <text evidence="8">The sequence shown here is derived from an EMBL/GenBank/DDBJ whole genome shotgun (WGS) entry which is preliminary data.</text>
</comment>
<dbReference type="GO" id="GO:0035735">
    <property type="term" value="P:intraciliary transport involved in cilium assembly"/>
    <property type="evidence" value="ECO:0007669"/>
    <property type="project" value="TreeGrafter"/>
</dbReference>
<organism evidence="8 9">
    <name type="scientific">Caenorhabditis auriculariae</name>
    <dbReference type="NCBI Taxonomy" id="2777116"/>
    <lineage>
        <taxon>Eukaryota</taxon>
        <taxon>Metazoa</taxon>
        <taxon>Ecdysozoa</taxon>
        <taxon>Nematoda</taxon>
        <taxon>Chromadorea</taxon>
        <taxon>Rhabditida</taxon>
        <taxon>Rhabditina</taxon>
        <taxon>Rhabditomorpha</taxon>
        <taxon>Rhabditoidea</taxon>
        <taxon>Rhabditidae</taxon>
        <taxon>Peloderinae</taxon>
        <taxon>Caenorhabditis</taxon>
    </lineage>
</organism>
<dbReference type="GO" id="GO:0035720">
    <property type="term" value="P:intraciliary anterograde transport"/>
    <property type="evidence" value="ECO:0007669"/>
    <property type="project" value="TreeGrafter"/>
</dbReference>
<protein>
    <recommendedName>
        <fullName evidence="3">Intraflagellar transport protein 56</fullName>
    </recommendedName>
</protein>
<dbReference type="PANTHER" id="PTHR14781">
    <property type="entry name" value="INTRAFLAGELLAR TRANSPORT PROTEIN 56"/>
    <property type="match status" value="1"/>
</dbReference>
<evidence type="ECO:0000256" key="7">
    <source>
        <dbReference type="SAM" id="MobiDB-lite"/>
    </source>
</evidence>
<comment type="similarity">
    <text evidence="2">Belongs to the IFT56 family.</text>
</comment>
<sequence>MRHNSTLRDQHLLLRSSNEETASREKPNVAKGTGLLSRLRPNRKKQAEQQAKRNVQKMPELEDYLHKRDYAGAISLLEFSQKDGESQETTALWLGFCYFRAGDFKKASDVYENMLTKKNGGPEVGVYLGCCLFFLGMYTEARVAAEKAPKSFLQNRLLFHVAHKLNDEKRLMTHHQQLGDSLEDQLSLASIHFMRMHYNEAVSTYKNILTTSPSLIALNFYMAMCYYKMDYYEVAQDVLAVFLKVFPDSPAALNLKACITYKAYTGKSVVTETEQLLRTNLYPAARDLIRHNLVVFKNGDGALQVLPSLMDTFPEARLNMILYYLKKGLIQEAMSLCNDLEPQLPYEFLIKATTFTFWGLQKDSKDHLRTAEQFFQMVGESSAECDTIPGRQSMASTYFLQQKFDEVLLYMNSIKEYHQQDDLFSLNFAQALLMAKQYKEAEEEFLKVTVIFNKKPHFAWDLFVKTSDQKDALGLMRVIAHDCYKVGEYYYAAKAYDQLEKADPSPENWQGKRGATAGLFHHLARGKCTPEQMHEVLLLVETSHHPHAEFLASVIRKWAKNHNIKLE</sequence>
<dbReference type="SUPFAM" id="SSF48452">
    <property type="entry name" value="TPR-like"/>
    <property type="match status" value="2"/>
</dbReference>
<dbReference type="PANTHER" id="PTHR14781:SF0">
    <property type="entry name" value="INTRAFLAGELLAR TRANSPORT PROTEIN 56"/>
    <property type="match status" value="1"/>
</dbReference>
<keyword evidence="5" id="KW-0802">TPR repeat</keyword>
<accession>A0A8S1HAW5</accession>
<keyword evidence="6" id="KW-0966">Cell projection</keyword>
<keyword evidence="9" id="KW-1185">Reference proteome</keyword>
<dbReference type="InterPro" id="IPR030511">
    <property type="entry name" value="TTC26"/>
</dbReference>
<dbReference type="InterPro" id="IPR011990">
    <property type="entry name" value="TPR-like_helical_dom_sf"/>
</dbReference>
<dbReference type="Gene3D" id="1.25.40.10">
    <property type="entry name" value="Tetratricopeptide repeat domain"/>
    <property type="match status" value="2"/>
</dbReference>
<evidence type="ECO:0000256" key="1">
    <source>
        <dbReference type="ARBA" id="ARBA00004138"/>
    </source>
</evidence>
<name>A0A8S1HAW5_9PELO</name>
<feature type="region of interest" description="Disordered" evidence="7">
    <location>
        <begin position="1"/>
        <end position="58"/>
    </location>
</feature>
<dbReference type="EMBL" id="CAJGYM010000028">
    <property type="protein sequence ID" value="CAD6192487.1"/>
    <property type="molecule type" value="Genomic_DNA"/>
</dbReference>
<evidence type="ECO:0000313" key="8">
    <source>
        <dbReference type="EMBL" id="CAD6192487.1"/>
    </source>
</evidence>
<keyword evidence="4" id="KW-0677">Repeat</keyword>
<evidence type="ECO:0000256" key="2">
    <source>
        <dbReference type="ARBA" id="ARBA00007834"/>
    </source>
</evidence>
<reference evidence="8" key="1">
    <citation type="submission" date="2020-10" db="EMBL/GenBank/DDBJ databases">
        <authorList>
            <person name="Kikuchi T."/>
        </authorList>
    </citation>
    <scope>NUCLEOTIDE SEQUENCE</scope>
    <source>
        <strain evidence="8">NKZ352</strain>
    </source>
</reference>
<evidence type="ECO:0000256" key="3">
    <source>
        <dbReference type="ARBA" id="ARBA00019387"/>
    </source>
</evidence>
<dbReference type="GO" id="GO:0097546">
    <property type="term" value="C:ciliary base"/>
    <property type="evidence" value="ECO:0007669"/>
    <property type="project" value="TreeGrafter"/>
</dbReference>
<dbReference type="Pfam" id="PF13174">
    <property type="entry name" value="TPR_6"/>
    <property type="match status" value="1"/>
</dbReference>
<dbReference type="GO" id="GO:0120170">
    <property type="term" value="F:intraciliary transport particle B binding"/>
    <property type="evidence" value="ECO:0007669"/>
    <property type="project" value="TreeGrafter"/>
</dbReference>
<dbReference type="GO" id="GO:0036064">
    <property type="term" value="C:ciliary basal body"/>
    <property type="evidence" value="ECO:0007669"/>
    <property type="project" value="TreeGrafter"/>
</dbReference>
<evidence type="ECO:0000313" key="9">
    <source>
        <dbReference type="Proteomes" id="UP000835052"/>
    </source>
</evidence>
<dbReference type="OrthoDB" id="95390at2759"/>
<evidence type="ECO:0000256" key="5">
    <source>
        <dbReference type="ARBA" id="ARBA00022803"/>
    </source>
</evidence>
<dbReference type="InterPro" id="IPR019734">
    <property type="entry name" value="TPR_rpt"/>
</dbReference>
<gene>
    <name evidence="8" type="ORF">CAUJ_LOCUS8406</name>
</gene>
<evidence type="ECO:0000256" key="6">
    <source>
        <dbReference type="ARBA" id="ARBA00023273"/>
    </source>
</evidence>
<comment type="subcellular location">
    <subcellularLocation>
        <location evidence="1">Cell projection</location>
        <location evidence="1">Cilium</location>
    </subcellularLocation>
</comment>
<proteinExistence type="inferred from homology"/>